<evidence type="ECO:0000313" key="3">
    <source>
        <dbReference type="EMBL" id="KAL0348829.1"/>
    </source>
</evidence>
<protein>
    <submittedName>
        <fullName evidence="3">Cyclin-T1-4</fullName>
    </submittedName>
</protein>
<dbReference type="GO" id="GO:0051301">
    <property type="term" value="P:cell division"/>
    <property type="evidence" value="ECO:0007669"/>
    <property type="project" value="UniProtKB-KW"/>
</dbReference>
<keyword evidence="2" id="KW-0131">Cell cycle</keyword>
<organism evidence="3">
    <name type="scientific">Sesamum angustifolium</name>
    <dbReference type="NCBI Taxonomy" id="2727405"/>
    <lineage>
        <taxon>Eukaryota</taxon>
        <taxon>Viridiplantae</taxon>
        <taxon>Streptophyta</taxon>
        <taxon>Embryophyta</taxon>
        <taxon>Tracheophyta</taxon>
        <taxon>Spermatophyta</taxon>
        <taxon>Magnoliopsida</taxon>
        <taxon>eudicotyledons</taxon>
        <taxon>Gunneridae</taxon>
        <taxon>Pentapetalae</taxon>
        <taxon>asterids</taxon>
        <taxon>lamiids</taxon>
        <taxon>Lamiales</taxon>
        <taxon>Pedaliaceae</taxon>
        <taxon>Sesamum</taxon>
    </lineage>
</organism>
<dbReference type="EMBL" id="JACGWK010000006">
    <property type="protein sequence ID" value="KAL0348829.1"/>
    <property type="molecule type" value="Genomic_DNA"/>
</dbReference>
<dbReference type="Gene3D" id="1.10.472.10">
    <property type="entry name" value="Cyclin-like"/>
    <property type="match status" value="2"/>
</dbReference>
<name>A0AAW2NYL5_9LAMI</name>
<reference evidence="3" key="1">
    <citation type="submission" date="2020-06" db="EMBL/GenBank/DDBJ databases">
        <authorList>
            <person name="Li T."/>
            <person name="Hu X."/>
            <person name="Zhang T."/>
            <person name="Song X."/>
            <person name="Zhang H."/>
            <person name="Dai N."/>
            <person name="Sheng W."/>
            <person name="Hou X."/>
            <person name="Wei L."/>
        </authorList>
    </citation>
    <scope>NUCLEOTIDE SEQUENCE</scope>
    <source>
        <strain evidence="3">G01</strain>
        <tissue evidence="3">Leaf</tissue>
    </source>
</reference>
<dbReference type="AlphaFoldDB" id="A0AAW2NYL5"/>
<dbReference type="SUPFAM" id="SSF47954">
    <property type="entry name" value="Cyclin-like"/>
    <property type="match status" value="1"/>
</dbReference>
<dbReference type="InterPro" id="IPR036915">
    <property type="entry name" value="Cyclin-like_sf"/>
</dbReference>
<reference evidence="3" key="2">
    <citation type="journal article" date="2024" name="Plant">
        <title>Genomic evolution and insights into agronomic trait innovations of Sesamum species.</title>
        <authorList>
            <person name="Miao H."/>
            <person name="Wang L."/>
            <person name="Qu L."/>
            <person name="Liu H."/>
            <person name="Sun Y."/>
            <person name="Le M."/>
            <person name="Wang Q."/>
            <person name="Wei S."/>
            <person name="Zheng Y."/>
            <person name="Lin W."/>
            <person name="Duan Y."/>
            <person name="Cao H."/>
            <person name="Xiong S."/>
            <person name="Wang X."/>
            <person name="Wei L."/>
            <person name="Li C."/>
            <person name="Ma Q."/>
            <person name="Ju M."/>
            <person name="Zhao R."/>
            <person name="Li G."/>
            <person name="Mu C."/>
            <person name="Tian Q."/>
            <person name="Mei H."/>
            <person name="Zhang T."/>
            <person name="Gao T."/>
            <person name="Zhang H."/>
        </authorList>
    </citation>
    <scope>NUCLEOTIDE SEQUENCE</scope>
    <source>
        <strain evidence="3">G01</strain>
    </source>
</reference>
<gene>
    <name evidence="3" type="ORF">Sangu_1110700</name>
</gene>
<comment type="caution">
    <text evidence="3">The sequence shown here is derived from an EMBL/GenBank/DDBJ whole genome shotgun (WGS) entry which is preliminary data.</text>
</comment>
<keyword evidence="1" id="KW-0132">Cell division</keyword>
<evidence type="ECO:0000256" key="1">
    <source>
        <dbReference type="ARBA" id="ARBA00022618"/>
    </source>
</evidence>
<accession>A0AAW2NYL5</accession>
<dbReference type="GO" id="GO:0006357">
    <property type="term" value="P:regulation of transcription by RNA polymerase II"/>
    <property type="evidence" value="ECO:0007669"/>
    <property type="project" value="InterPro"/>
</dbReference>
<dbReference type="PANTHER" id="PTHR10026">
    <property type="entry name" value="CYCLIN"/>
    <property type="match status" value="1"/>
</dbReference>
<dbReference type="GO" id="GO:0016538">
    <property type="term" value="F:cyclin-dependent protein serine/threonine kinase regulator activity"/>
    <property type="evidence" value="ECO:0007669"/>
    <property type="project" value="InterPro"/>
</dbReference>
<sequence length="201" mass="22726">MLRIGGLKLRYNVEEQLCLLYDHTSDEGASFTGMVDHSMSKPSNCYNAYSNAYLVSNSSTVVRCEDVSAYDLTNSKRDRSTFEDDEVVLMSRDEIERCSPSRKDGIDPLQEAHLRYTYCVFLQNLGIRLNLPQTTIGTAMLIATAVLFLASKSEETPRALNDVLRASCEFSTSRTSHFCHICYPLVYRGLACSPYDINSWR</sequence>
<dbReference type="InterPro" id="IPR043198">
    <property type="entry name" value="Cyclin/Ssn8"/>
</dbReference>
<proteinExistence type="predicted"/>
<evidence type="ECO:0000256" key="2">
    <source>
        <dbReference type="ARBA" id="ARBA00023306"/>
    </source>
</evidence>